<feature type="region of interest" description="Disordered" evidence="1">
    <location>
        <begin position="1"/>
        <end position="27"/>
    </location>
</feature>
<protein>
    <submittedName>
        <fullName evidence="2">Uncharacterized protein</fullName>
    </submittedName>
</protein>
<name>A0A644ZLX2_9ZZZZ</name>
<gene>
    <name evidence="2" type="ORF">SDC9_88565</name>
</gene>
<accession>A0A644ZLX2</accession>
<reference evidence="2" key="1">
    <citation type="submission" date="2019-08" db="EMBL/GenBank/DDBJ databases">
        <authorList>
            <person name="Kucharzyk K."/>
            <person name="Murdoch R.W."/>
            <person name="Higgins S."/>
            <person name="Loffler F."/>
        </authorList>
    </citation>
    <scope>NUCLEOTIDE SEQUENCE</scope>
</reference>
<comment type="caution">
    <text evidence="2">The sequence shown here is derived from an EMBL/GenBank/DDBJ whole genome shotgun (WGS) entry which is preliminary data.</text>
</comment>
<organism evidence="2">
    <name type="scientific">bioreactor metagenome</name>
    <dbReference type="NCBI Taxonomy" id="1076179"/>
    <lineage>
        <taxon>unclassified sequences</taxon>
        <taxon>metagenomes</taxon>
        <taxon>ecological metagenomes</taxon>
    </lineage>
</organism>
<dbReference type="EMBL" id="VSSQ01009531">
    <property type="protein sequence ID" value="MPM41905.1"/>
    <property type="molecule type" value="Genomic_DNA"/>
</dbReference>
<sequence length="110" mass="12044">MAEPGLEGHPAEVQSHGPGIRSPRKENTALRGAAGHLKVCFMFGIILTIVLKDCLADVLTVGDDLHILEAGAESAEQSMKTFRLIDVELKLPRMKVPLPQLRGHFIPLFH</sequence>
<evidence type="ECO:0000256" key="1">
    <source>
        <dbReference type="SAM" id="MobiDB-lite"/>
    </source>
</evidence>
<evidence type="ECO:0000313" key="2">
    <source>
        <dbReference type="EMBL" id="MPM41905.1"/>
    </source>
</evidence>
<proteinExistence type="predicted"/>
<dbReference type="AlphaFoldDB" id="A0A644ZLX2"/>